<accession>A0AAD5CQ02</accession>
<comment type="caution">
    <text evidence="1">The sequence shown here is derived from an EMBL/GenBank/DDBJ whole genome shotgun (WGS) entry which is preliminary data.</text>
</comment>
<organism evidence="1 2">
    <name type="scientific">Ambrosia artemisiifolia</name>
    <name type="common">Common ragweed</name>
    <dbReference type="NCBI Taxonomy" id="4212"/>
    <lineage>
        <taxon>Eukaryota</taxon>
        <taxon>Viridiplantae</taxon>
        <taxon>Streptophyta</taxon>
        <taxon>Embryophyta</taxon>
        <taxon>Tracheophyta</taxon>
        <taxon>Spermatophyta</taxon>
        <taxon>Magnoliopsida</taxon>
        <taxon>eudicotyledons</taxon>
        <taxon>Gunneridae</taxon>
        <taxon>Pentapetalae</taxon>
        <taxon>asterids</taxon>
        <taxon>campanulids</taxon>
        <taxon>Asterales</taxon>
        <taxon>Asteraceae</taxon>
        <taxon>Asteroideae</taxon>
        <taxon>Heliantheae alliance</taxon>
        <taxon>Heliantheae</taxon>
        <taxon>Ambrosia</taxon>
    </lineage>
</organism>
<name>A0AAD5CQ02_AMBAR</name>
<keyword evidence="2" id="KW-1185">Reference proteome</keyword>
<evidence type="ECO:0000313" key="2">
    <source>
        <dbReference type="Proteomes" id="UP001206925"/>
    </source>
</evidence>
<reference evidence="1" key="1">
    <citation type="submission" date="2022-06" db="EMBL/GenBank/DDBJ databases">
        <title>Uncovering the hologenomic basis of an extraordinary plant invasion.</title>
        <authorList>
            <person name="Bieker V.C."/>
            <person name="Martin M.D."/>
            <person name="Gilbert T."/>
            <person name="Hodgins K."/>
            <person name="Battlay P."/>
            <person name="Petersen B."/>
            <person name="Wilson J."/>
        </authorList>
    </citation>
    <scope>NUCLEOTIDE SEQUENCE</scope>
    <source>
        <strain evidence="1">AA19_3_7</strain>
        <tissue evidence="1">Leaf</tissue>
    </source>
</reference>
<proteinExistence type="predicted"/>
<dbReference type="AlphaFoldDB" id="A0AAD5CQ02"/>
<dbReference type="Proteomes" id="UP001206925">
    <property type="component" value="Unassembled WGS sequence"/>
</dbReference>
<gene>
    <name evidence="1" type="ORF">M8C21_009374</name>
</gene>
<sequence length="16" mass="1891">MMCLVREVIGLPQCWI</sequence>
<evidence type="ECO:0000313" key="1">
    <source>
        <dbReference type="EMBL" id="KAI7745679.1"/>
    </source>
</evidence>
<dbReference type="EMBL" id="JAMZMK010007161">
    <property type="protein sequence ID" value="KAI7745679.1"/>
    <property type="molecule type" value="Genomic_DNA"/>
</dbReference>
<protein>
    <submittedName>
        <fullName evidence="1">Uncharacterized protein</fullName>
    </submittedName>
</protein>